<evidence type="ECO:0000313" key="4">
    <source>
        <dbReference type="EMBL" id="MDG3014244.1"/>
    </source>
</evidence>
<dbReference type="AlphaFoldDB" id="A0A9X4LXR6"/>
<dbReference type="RefSeq" id="WP_332519488.1">
    <property type="nucleotide sequence ID" value="NZ_JANRHA010000003.1"/>
</dbReference>
<feature type="transmembrane region" description="Helical" evidence="2">
    <location>
        <begin position="229"/>
        <end position="248"/>
    </location>
</feature>
<evidence type="ECO:0000313" key="5">
    <source>
        <dbReference type="Proteomes" id="UP001152755"/>
    </source>
</evidence>
<reference evidence="4" key="1">
    <citation type="submission" date="2022-08" db="EMBL/GenBank/DDBJ databases">
        <title>Genome analysis of Corynebacteriales strain.</title>
        <authorList>
            <person name="Lee S.D."/>
        </authorList>
    </citation>
    <scope>NUCLEOTIDE SEQUENCE</scope>
    <source>
        <strain evidence="4">D3-21</strain>
    </source>
</reference>
<dbReference type="Pfam" id="PF14219">
    <property type="entry name" value="DUF4328"/>
    <property type="match status" value="1"/>
</dbReference>
<feature type="compositionally biased region" description="Pro residues" evidence="1">
    <location>
        <begin position="96"/>
        <end position="106"/>
    </location>
</feature>
<feature type="transmembrane region" description="Helical" evidence="2">
    <location>
        <begin position="184"/>
        <end position="208"/>
    </location>
</feature>
<dbReference type="Proteomes" id="UP001152755">
    <property type="component" value="Unassembled WGS sequence"/>
</dbReference>
<organism evidence="4 5">
    <name type="scientific">Speluncibacter jeojiensis</name>
    <dbReference type="NCBI Taxonomy" id="2710754"/>
    <lineage>
        <taxon>Bacteria</taxon>
        <taxon>Bacillati</taxon>
        <taxon>Actinomycetota</taxon>
        <taxon>Actinomycetes</taxon>
        <taxon>Mycobacteriales</taxon>
        <taxon>Speluncibacteraceae</taxon>
        <taxon>Speluncibacter</taxon>
    </lineage>
</organism>
<evidence type="ECO:0000256" key="1">
    <source>
        <dbReference type="SAM" id="MobiDB-lite"/>
    </source>
</evidence>
<keyword evidence="5" id="KW-1185">Reference proteome</keyword>
<accession>A0A9X4LXR6</accession>
<protein>
    <submittedName>
        <fullName evidence="4">DUF4328 domain-containing protein</fullName>
    </submittedName>
</protein>
<feature type="compositionally biased region" description="Pro residues" evidence="1">
    <location>
        <begin position="57"/>
        <end position="68"/>
    </location>
</feature>
<keyword evidence="2" id="KW-0472">Membrane</keyword>
<keyword evidence="2" id="KW-0812">Transmembrane</keyword>
<feature type="region of interest" description="Disordered" evidence="1">
    <location>
        <begin position="41"/>
        <end position="75"/>
    </location>
</feature>
<name>A0A9X4LXR6_9ACTN</name>
<feature type="transmembrane region" description="Helical" evidence="2">
    <location>
        <begin position="300"/>
        <end position="322"/>
    </location>
</feature>
<gene>
    <name evidence="4" type="ORF">NVS88_06705</name>
</gene>
<feature type="transmembrane region" description="Helical" evidence="2">
    <location>
        <begin position="143"/>
        <end position="164"/>
    </location>
</feature>
<keyword evidence="2" id="KW-1133">Transmembrane helix</keyword>
<proteinExistence type="predicted"/>
<feature type="region of interest" description="Disordered" evidence="1">
    <location>
        <begin position="89"/>
        <end position="137"/>
    </location>
</feature>
<dbReference type="EMBL" id="JANRHA010000003">
    <property type="protein sequence ID" value="MDG3014244.1"/>
    <property type="molecule type" value="Genomic_DNA"/>
</dbReference>
<feature type="transmembrane region" description="Helical" evidence="2">
    <location>
        <begin position="268"/>
        <end position="288"/>
    </location>
</feature>
<dbReference type="InterPro" id="IPR025565">
    <property type="entry name" value="DUF4328"/>
</dbReference>
<evidence type="ECO:0000259" key="3">
    <source>
        <dbReference type="Pfam" id="PF14219"/>
    </source>
</evidence>
<sequence length="344" mass="37285">MTFVQACVGCGTRWPVSMTPSGPAPAKWCPRCQSALSAPFVEQPARPQQPRQAPQQLAPPPSARPAPPQRRRWNSPAERAYRWVARKPDHASARVLPPPPRVPGPTPRYRQTPTWGLIDNGGAPQQDARPSRRQSWADGTRPAMRAVVALYLVATAAELFRYFLLLRNRHTLISPITLAISDALAWVIGYAAPLAAIVAAVAVSMWLVDGRARLFAMVGRSDPRSARGLALGVLVPGWNLAMPGVFLTEMARAVPGDDPAAGGLTLRVRIWWAAWVLSAAVMVGNWLWRLNDSVQARADGVLFTAFGDLLAAFVAAGVLVLMDRFASVGAAAERRPHRWVAATS</sequence>
<feature type="compositionally biased region" description="Low complexity" evidence="1">
    <location>
        <begin position="43"/>
        <end position="56"/>
    </location>
</feature>
<comment type="caution">
    <text evidence="4">The sequence shown here is derived from an EMBL/GenBank/DDBJ whole genome shotgun (WGS) entry which is preliminary data.</text>
</comment>
<feature type="domain" description="DUF4328" evidence="3">
    <location>
        <begin position="170"/>
        <end position="326"/>
    </location>
</feature>
<evidence type="ECO:0000256" key="2">
    <source>
        <dbReference type="SAM" id="Phobius"/>
    </source>
</evidence>